<protein>
    <submittedName>
        <fullName evidence="2">Putative transmembrane protein</fullName>
    </submittedName>
</protein>
<keyword evidence="1 2" id="KW-0812">Transmembrane</keyword>
<accession>A0A086J8E9</accession>
<proteinExistence type="predicted"/>
<evidence type="ECO:0000313" key="2">
    <source>
        <dbReference type="EMBL" id="KFG28417.1"/>
    </source>
</evidence>
<dbReference type="Pfam" id="PF12400">
    <property type="entry name" value="STIMATE"/>
    <property type="match status" value="1"/>
</dbReference>
<feature type="transmembrane region" description="Helical" evidence="1">
    <location>
        <begin position="123"/>
        <end position="143"/>
    </location>
</feature>
<dbReference type="InterPro" id="IPR022127">
    <property type="entry name" value="STIMATE/YPL162C"/>
</dbReference>
<dbReference type="Proteomes" id="UP000028828">
    <property type="component" value="Unassembled WGS sequence"/>
</dbReference>
<dbReference type="EMBL" id="AEYI02002390">
    <property type="protein sequence ID" value="KFG28417.1"/>
    <property type="molecule type" value="Genomic_DNA"/>
</dbReference>
<feature type="transmembrane region" description="Helical" evidence="1">
    <location>
        <begin position="92"/>
        <end position="111"/>
    </location>
</feature>
<reference evidence="2 3" key="1">
    <citation type="submission" date="2014-03" db="EMBL/GenBank/DDBJ databases">
        <authorList>
            <person name="Sibley D."/>
            <person name="Venepally P."/>
            <person name="Karamycheva S."/>
            <person name="Hadjithomas M."/>
            <person name="Khan A."/>
            <person name="Brunk B."/>
            <person name="Roos D."/>
            <person name="Caler E."/>
            <person name="Lorenzi H."/>
        </authorList>
    </citation>
    <scope>NUCLEOTIDE SEQUENCE [LARGE SCALE GENOMIC DNA]</scope>
    <source>
        <strain evidence="3">p89</strain>
    </source>
</reference>
<dbReference type="GO" id="GO:0016020">
    <property type="term" value="C:membrane"/>
    <property type="evidence" value="ECO:0007669"/>
    <property type="project" value="TreeGrafter"/>
</dbReference>
<dbReference type="OrthoDB" id="431202at2759"/>
<dbReference type="PANTHER" id="PTHR31735">
    <property type="entry name" value="VACUOLAR MEMBRANE PROTEIN YPL162C"/>
    <property type="match status" value="1"/>
</dbReference>
<evidence type="ECO:0000313" key="3">
    <source>
        <dbReference type="Proteomes" id="UP000028828"/>
    </source>
</evidence>
<evidence type="ECO:0000256" key="1">
    <source>
        <dbReference type="SAM" id="Phobius"/>
    </source>
</evidence>
<gene>
    <name evidence="2" type="ORF">TGP89_304900</name>
</gene>
<keyword evidence="1" id="KW-1133">Transmembrane helix</keyword>
<feature type="transmembrane region" description="Helical" evidence="1">
    <location>
        <begin position="53"/>
        <end position="71"/>
    </location>
</feature>
<sequence>MILDAQPLDEGAAIPSLVGGGDNAGVVPVKLAGKLEELTHVPQCELLGEFGGFGWWLQGVLAVLSFSSLLIKRWKEKPRRPIKVFCFDTLKQITGSGVLHILNLIFASLLSSVSTEDSDPCEWYWLNIMVDTTLGVYVLHLLVEWTSNCWKLSGSNAFGYYGNPPAWRACLWQVLVWQIIVSTMKLLMVLVMVVGQRPLTWIAAALLNSLDDQPRTKLVVVMVLTPLTMNTFQYWITDNIIKRKPRASYEHRISEWPQGRETYHPVEAVGRDERISSTSQDICLEDKA</sequence>
<dbReference type="AlphaFoldDB" id="A0A086J8E9"/>
<organism evidence="2 3">
    <name type="scientific">Toxoplasma gondii p89</name>
    <dbReference type="NCBI Taxonomy" id="943119"/>
    <lineage>
        <taxon>Eukaryota</taxon>
        <taxon>Sar</taxon>
        <taxon>Alveolata</taxon>
        <taxon>Apicomplexa</taxon>
        <taxon>Conoidasida</taxon>
        <taxon>Coccidia</taxon>
        <taxon>Eucoccidiorida</taxon>
        <taxon>Eimeriorina</taxon>
        <taxon>Sarcocystidae</taxon>
        <taxon>Toxoplasma</taxon>
    </lineage>
</organism>
<dbReference type="PANTHER" id="PTHR31735:SF1">
    <property type="entry name" value="VACUOLAR MEMBRANE PROTEIN YPL162C"/>
    <property type="match status" value="1"/>
</dbReference>
<feature type="transmembrane region" description="Helical" evidence="1">
    <location>
        <begin position="218"/>
        <end position="236"/>
    </location>
</feature>
<keyword evidence="1" id="KW-0472">Membrane</keyword>
<name>A0A086J8E9_TOXGO</name>
<dbReference type="VEuPathDB" id="ToxoDB:TGP89_304900"/>
<comment type="caution">
    <text evidence="2">The sequence shown here is derived from an EMBL/GenBank/DDBJ whole genome shotgun (WGS) entry which is preliminary data.</text>
</comment>